<evidence type="ECO:0000313" key="6">
    <source>
        <dbReference type="Proteomes" id="UP000077927"/>
    </source>
</evidence>
<dbReference type="KEGG" id="rin:ACS15_3437"/>
<dbReference type="PANTHER" id="PTHR43877:SF2">
    <property type="entry name" value="AMINOALKYLPHOSPHONATE N-ACETYLTRANSFERASE-RELATED"/>
    <property type="match status" value="1"/>
</dbReference>
<sequence length="267" mass="28119">MQNPGGVHGNRSDMVAIEHAGFAALPPEHSIEDGPWVLRMAGGLAKRANSANPRAPGAALDADRLNRIETVYRHAGFPPIVRVTPLASPEADALLEARGYRITDRSLVMTAQLAPGGPAVLPDGITVSIDTTIPEPWHDAFAQFDGLDARGRATRRAMLDALDRPHAAITLREADGTTLGIGLAVADGAYVGLFDVRVASAARGRGLGRAVTDAMLGWARTQGTAGTPVTAYLQVSAENVPALSLYRSLGFVEAYAYHYRVGPAQPA</sequence>
<evidence type="ECO:0000256" key="1">
    <source>
        <dbReference type="ARBA" id="ARBA00022679"/>
    </source>
</evidence>
<gene>
    <name evidence="5" type="ORF">A9Y76_16280</name>
    <name evidence="4" type="ORF">ACS15_3437</name>
</gene>
<dbReference type="OrthoDB" id="9805924at2"/>
<evidence type="ECO:0000313" key="4">
    <source>
        <dbReference type="EMBL" id="ANH71721.1"/>
    </source>
</evidence>
<evidence type="ECO:0000259" key="3">
    <source>
        <dbReference type="PROSITE" id="PS51186"/>
    </source>
</evidence>
<dbReference type="Proteomes" id="UP000078572">
    <property type="component" value="Chromosome 1"/>
</dbReference>
<reference evidence="5" key="2">
    <citation type="submission" date="2016-06" db="EMBL/GenBank/DDBJ databases">
        <authorList>
            <person name="Kjaerup R.B."/>
            <person name="Dalgaard T.S."/>
            <person name="Juul-Madsen H.R."/>
        </authorList>
    </citation>
    <scope>NUCLEOTIDE SEQUENCE [LARGE SCALE GENOMIC DNA]</scope>
    <source>
        <strain evidence="5">ATCC 49129</strain>
    </source>
</reference>
<protein>
    <submittedName>
        <fullName evidence="4">Acetyltransferase family protein</fullName>
    </submittedName>
</protein>
<dbReference type="SUPFAM" id="SSF55729">
    <property type="entry name" value="Acyl-CoA N-acyltransferases (Nat)"/>
    <property type="match status" value="1"/>
</dbReference>
<evidence type="ECO:0000313" key="5">
    <source>
        <dbReference type="EMBL" id="ANJ73915.1"/>
    </source>
</evidence>
<dbReference type="InterPro" id="IPR000182">
    <property type="entry name" value="GNAT_dom"/>
</dbReference>
<reference evidence="7" key="3">
    <citation type="submission" date="2016-06" db="EMBL/GenBank/DDBJ databases">
        <authorList>
            <person name="Xu Y."/>
            <person name="Nagy A."/>
            <person name="Yan X."/>
            <person name="Kim S.W."/>
            <person name="Haley B."/>
            <person name="Liu N.T."/>
            <person name="Nou X."/>
        </authorList>
    </citation>
    <scope>NUCLEOTIDE SEQUENCE [LARGE SCALE GENOMIC DNA]</scope>
    <source>
        <strain evidence="7">ATCC 49129</strain>
    </source>
</reference>
<dbReference type="EMBL" id="CP012605">
    <property type="protein sequence ID" value="ANH71721.1"/>
    <property type="molecule type" value="Genomic_DNA"/>
</dbReference>
<reference evidence="4 6" key="1">
    <citation type="submission" date="2015-09" db="EMBL/GenBank/DDBJ databases">
        <authorList>
            <person name="Xu Y."/>
            <person name="Nagy A."/>
            <person name="Liu N.T."/>
            <person name="Nou X."/>
        </authorList>
    </citation>
    <scope>NUCLEOTIDE SEQUENCE [LARGE SCALE GENOMIC DNA]</scope>
    <source>
        <strain evidence="4 6">FC1138</strain>
    </source>
</reference>
<keyword evidence="2" id="KW-0012">Acyltransferase</keyword>
<dbReference type="STRING" id="190721.ACS15_3437"/>
<accession>A0A192A0E6</accession>
<dbReference type="PATRIC" id="fig|190721.6.peg.3393"/>
<dbReference type="EMBL" id="CP016022">
    <property type="protein sequence ID" value="ANJ73915.1"/>
    <property type="molecule type" value="Genomic_DNA"/>
</dbReference>
<dbReference type="PROSITE" id="PS51186">
    <property type="entry name" value="GNAT"/>
    <property type="match status" value="1"/>
</dbReference>
<keyword evidence="7" id="KW-1185">Reference proteome</keyword>
<organism evidence="5 7">
    <name type="scientific">Ralstonia insidiosa</name>
    <dbReference type="NCBI Taxonomy" id="190721"/>
    <lineage>
        <taxon>Bacteria</taxon>
        <taxon>Pseudomonadati</taxon>
        <taxon>Pseudomonadota</taxon>
        <taxon>Betaproteobacteria</taxon>
        <taxon>Burkholderiales</taxon>
        <taxon>Burkholderiaceae</taxon>
        <taxon>Ralstonia</taxon>
    </lineage>
</organism>
<dbReference type="Pfam" id="PF24553">
    <property type="entry name" value="Rv0428c_C"/>
    <property type="match status" value="1"/>
</dbReference>
<dbReference type="Proteomes" id="UP000077927">
    <property type="component" value="Chromosome 1"/>
</dbReference>
<proteinExistence type="predicted"/>
<dbReference type="InterPro" id="IPR056935">
    <property type="entry name" value="Rv0428c-like_C"/>
</dbReference>
<evidence type="ECO:0000313" key="7">
    <source>
        <dbReference type="Proteomes" id="UP000078572"/>
    </source>
</evidence>
<feature type="domain" description="N-acetyltransferase" evidence="3">
    <location>
        <begin position="127"/>
        <end position="267"/>
    </location>
</feature>
<keyword evidence="1" id="KW-0808">Transferase</keyword>
<dbReference type="GO" id="GO:0016747">
    <property type="term" value="F:acyltransferase activity, transferring groups other than amino-acyl groups"/>
    <property type="evidence" value="ECO:0007669"/>
    <property type="project" value="InterPro"/>
</dbReference>
<dbReference type="CDD" id="cd04301">
    <property type="entry name" value="NAT_SF"/>
    <property type="match status" value="1"/>
</dbReference>
<dbReference type="InterPro" id="IPR050832">
    <property type="entry name" value="Bact_Acetyltransf"/>
</dbReference>
<name>A0A192A0E6_9RALS</name>
<dbReference type="AlphaFoldDB" id="A0A192A0E6"/>
<dbReference type="PANTHER" id="PTHR43877">
    <property type="entry name" value="AMINOALKYLPHOSPHONATE N-ACETYLTRANSFERASE-RELATED-RELATED"/>
    <property type="match status" value="1"/>
</dbReference>
<dbReference type="InterPro" id="IPR016181">
    <property type="entry name" value="Acyl_CoA_acyltransferase"/>
</dbReference>
<dbReference type="Gene3D" id="3.40.630.30">
    <property type="match status" value="1"/>
</dbReference>
<evidence type="ECO:0000256" key="2">
    <source>
        <dbReference type="ARBA" id="ARBA00023315"/>
    </source>
</evidence>